<dbReference type="GO" id="GO:0005085">
    <property type="term" value="F:guanyl-nucleotide exchange factor activity"/>
    <property type="evidence" value="ECO:0007669"/>
    <property type="project" value="UniProtKB-KW"/>
</dbReference>
<evidence type="ECO:0000256" key="1">
    <source>
        <dbReference type="PROSITE-ProRule" id="PRU00135"/>
    </source>
</evidence>
<dbReference type="SUPFAM" id="SSF48366">
    <property type="entry name" value="Ras GEF"/>
    <property type="match status" value="1"/>
</dbReference>
<feature type="domain" description="N-terminal Ras-GEF" evidence="3">
    <location>
        <begin position="26"/>
        <end position="109"/>
    </location>
</feature>
<protein>
    <recommendedName>
        <fullName evidence="3">N-terminal Ras-GEF domain-containing protein</fullName>
    </recommendedName>
</protein>
<keyword evidence="1" id="KW-0344">Guanine-nucleotide releasing factor</keyword>
<dbReference type="InterPro" id="IPR000651">
    <property type="entry name" value="Ras-like_Gua-exchang_fac_N"/>
</dbReference>
<keyword evidence="5" id="KW-1185">Reference proteome</keyword>
<accession>A0A9P6DUI1</accession>
<organism evidence="4 5">
    <name type="scientific">Hydnum rufescens UP504</name>
    <dbReference type="NCBI Taxonomy" id="1448309"/>
    <lineage>
        <taxon>Eukaryota</taxon>
        <taxon>Fungi</taxon>
        <taxon>Dikarya</taxon>
        <taxon>Basidiomycota</taxon>
        <taxon>Agaricomycotina</taxon>
        <taxon>Agaricomycetes</taxon>
        <taxon>Cantharellales</taxon>
        <taxon>Hydnaceae</taxon>
        <taxon>Hydnum</taxon>
    </lineage>
</organism>
<proteinExistence type="predicted"/>
<evidence type="ECO:0000256" key="2">
    <source>
        <dbReference type="SAM" id="MobiDB-lite"/>
    </source>
</evidence>
<reference evidence="4" key="1">
    <citation type="journal article" date="2020" name="Nat. Commun.">
        <title>Large-scale genome sequencing of mycorrhizal fungi provides insights into the early evolution of symbiotic traits.</title>
        <authorList>
            <person name="Miyauchi S."/>
            <person name="Kiss E."/>
            <person name="Kuo A."/>
            <person name="Drula E."/>
            <person name="Kohler A."/>
            <person name="Sanchez-Garcia M."/>
            <person name="Morin E."/>
            <person name="Andreopoulos B."/>
            <person name="Barry K.W."/>
            <person name="Bonito G."/>
            <person name="Buee M."/>
            <person name="Carver A."/>
            <person name="Chen C."/>
            <person name="Cichocki N."/>
            <person name="Clum A."/>
            <person name="Culley D."/>
            <person name="Crous P.W."/>
            <person name="Fauchery L."/>
            <person name="Girlanda M."/>
            <person name="Hayes R.D."/>
            <person name="Keri Z."/>
            <person name="LaButti K."/>
            <person name="Lipzen A."/>
            <person name="Lombard V."/>
            <person name="Magnuson J."/>
            <person name="Maillard F."/>
            <person name="Murat C."/>
            <person name="Nolan M."/>
            <person name="Ohm R.A."/>
            <person name="Pangilinan J."/>
            <person name="Pereira M.F."/>
            <person name="Perotto S."/>
            <person name="Peter M."/>
            <person name="Pfister S."/>
            <person name="Riley R."/>
            <person name="Sitrit Y."/>
            <person name="Stielow J.B."/>
            <person name="Szollosi G."/>
            <person name="Zifcakova L."/>
            <person name="Stursova M."/>
            <person name="Spatafora J.W."/>
            <person name="Tedersoo L."/>
            <person name="Vaario L.M."/>
            <person name="Yamada A."/>
            <person name="Yan M."/>
            <person name="Wang P."/>
            <person name="Xu J."/>
            <person name="Bruns T."/>
            <person name="Baldrian P."/>
            <person name="Vilgalys R."/>
            <person name="Dunand C."/>
            <person name="Henrissat B."/>
            <person name="Grigoriev I.V."/>
            <person name="Hibbett D."/>
            <person name="Nagy L.G."/>
            <person name="Martin F.M."/>
        </authorList>
    </citation>
    <scope>NUCLEOTIDE SEQUENCE</scope>
    <source>
        <strain evidence="4">UP504</strain>
    </source>
</reference>
<dbReference type="AlphaFoldDB" id="A0A9P6DUI1"/>
<evidence type="ECO:0000313" key="4">
    <source>
        <dbReference type="EMBL" id="KAF9511659.1"/>
    </source>
</evidence>
<comment type="caution">
    <text evidence="4">The sequence shown here is derived from an EMBL/GenBank/DDBJ whole genome shotgun (WGS) entry which is preliminary data.</text>
</comment>
<dbReference type="Proteomes" id="UP000886523">
    <property type="component" value="Unassembled WGS sequence"/>
</dbReference>
<dbReference type="OrthoDB" id="10255964at2759"/>
<dbReference type="EMBL" id="MU128997">
    <property type="protein sequence ID" value="KAF9511659.1"/>
    <property type="molecule type" value="Genomic_DNA"/>
</dbReference>
<dbReference type="Gene3D" id="1.20.870.10">
    <property type="entry name" value="Son of sevenless (SoS) protein Chain: S domain 1"/>
    <property type="match status" value="1"/>
</dbReference>
<dbReference type="Pfam" id="PF00618">
    <property type="entry name" value="RasGEF_N"/>
    <property type="match status" value="1"/>
</dbReference>
<evidence type="ECO:0000313" key="5">
    <source>
        <dbReference type="Proteomes" id="UP000886523"/>
    </source>
</evidence>
<dbReference type="PROSITE" id="PS50212">
    <property type="entry name" value="RASGEF_NTER"/>
    <property type="match status" value="1"/>
</dbReference>
<sequence length="109" mass="12484">MVSAFNAFGSLTHVLSSRENATSLDVAEQVQSGTIFALIDRLTSPLFRYEDLAFRNTFIETFPDFTTINDVFRLLRERFYANCGDDEDKKASAVHTRGYKHHQRDFGRA</sequence>
<dbReference type="InterPro" id="IPR023578">
    <property type="entry name" value="Ras_GEF_dom_sf"/>
</dbReference>
<gene>
    <name evidence="4" type="ORF">BS47DRAFT_1143456</name>
</gene>
<name>A0A9P6DUI1_9AGAM</name>
<feature type="region of interest" description="Disordered" evidence="2">
    <location>
        <begin position="86"/>
        <end position="109"/>
    </location>
</feature>
<evidence type="ECO:0000259" key="3">
    <source>
        <dbReference type="PROSITE" id="PS50212"/>
    </source>
</evidence>